<organism evidence="1 2">
    <name type="scientific">Pisolithus microcarpus 441</name>
    <dbReference type="NCBI Taxonomy" id="765257"/>
    <lineage>
        <taxon>Eukaryota</taxon>
        <taxon>Fungi</taxon>
        <taxon>Dikarya</taxon>
        <taxon>Basidiomycota</taxon>
        <taxon>Agaricomycotina</taxon>
        <taxon>Agaricomycetes</taxon>
        <taxon>Agaricomycetidae</taxon>
        <taxon>Boletales</taxon>
        <taxon>Sclerodermatineae</taxon>
        <taxon>Pisolithaceae</taxon>
        <taxon>Pisolithus</taxon>
    </lineage>
</organism>
<dbReference type="HOGENOM" id="CLU_2688762_0_0_1"/>
<dbReference type="EMBL" id="KN833741">
    <property type="protein sequence ID" value="KIK22261.1"/>
    <property type="molecule type" value="Genomic_DNA"/>
</dbReference>
<reference evidence="2" key="2">
    <citation type="submission" date="2015-01" db="EMBL/GenBank/DDBJ databases">
        <title>Evolutionary Origins and Diversification of the Mycorrhizal Mutualists.</title>
        <authorList>
            <consortium name="DOE Joint Genome Institute"/>
            <consortium name="Mycorrhizal Genomics Consortium"/>
            <person name="Kohler A."/>
            <person name="Kuo A."/>
            <person name="Nagy L.G."/>
            <person name="Floudas D."/>
            <person name="Copeland A."/>
            <person name="Barry K.W."/>
            <person name="Cichocki N."/>
            <person name="Veneault-Fourrey C."/>
            <person name="LaButti K."/>
            <person name="Lindquist E.A."/>
            <person name="Lipzen A."/>
            <person name="Lundell T."/>
            <person name="Morin E."/>
            <person name="Murat C."/>
            <person name="Riley R."/>
            <person name="Ohm R."/>
            <person name="Sun H."/>
            <person name="Tunlid A."/>
            <person name="Henrissat B."/>
            <person name="Grigoriev I.V."/>
            <person name="Hibbett D.S."/>
            <person name="Martin F."/>
        </authorList>
    </citation>
    <scope>NUCLEOTIDE SEQUENCE [LARGE SCALE GENOMIC DNA]</scope>
    <source>
        <strain evidence="2">441</strain>
    </source>
</reference>
<name>A0A0C9YZQ0_9AGAM</name>
<accession>A0A0C9YZQ0</accession>
<protein>
    <submittedName>
        <fullName evidence="1">Uncharacterized protein</fullName>
    </submittedName>
</protein>
<proteinExistence type="predicted"/>
<gene>
    <name evidence="1" type="ORF">PISMIDRAFT_680466</name>
</gene>
<keyword evidence="2" id="KW-1185">Reference proteome</keyword>
<evidence type="ECO:0000313" key="2">
    <source>
        <dbReference type="Proteomes" id="UP000054018"/>
    </source>
</evidence>
<sequence length="74" mass="8135">MPNYPTGHHCRCGKLPTFGYCKKCSAVCSGGIITATTRSGLLITMSVEHAPFVHNIDQRCPRCECIAEEIARRP</sequence>
<evidence type="ECO:0000313" key="1">
    <source>
        <dbReference type="EMBL" id="KIK22261.1"/>
    </source>
</evidence>
<dbReference type="Proteomes" id="UP000054018">
    <property type="component" value="Unassembled WGS sequence"/>
</dbReference>
<dbReference type="AlphaFoldDB" id="A0A0C9YZQ0"/>
<reference evidence="1 2" key="1">
    <citation type="submission" date="2014-04" db="EMBL/GenBank/DDBJ databases">
        <authorList>
            <consortium name="DOE Joint Genome Institute"/>
            <person name="Kuo A."/>
            <person name="Kohler A."/>
            <person name="Costa M.D."/>
            <person name="Nagy L.G."/>
            <person name="Floudas D."/>
            <person name="Copeland A."/>
            <person name="Barry K.W."/>
            <person name="Cichocki N."/>
            <person name="Veneault-Fourrey C."/>
            <person name="LaButti K."/>
            <person name="Lindquist E.A."/>
            <person name="Lipzen A."/>
            <person name="Lundell T."/>
            <person name="Morin E."/>
            <person name="Murat C."/>
            <person name="Sun H."/>
            <person name="Tunlid A."/>
            <person name="Henrissat B."/>
            <person name="Grigoriev I.V."/>
            <person name="Hibbett D.S."/>
            <person name="Martin F."/>
            <person name="Nordberg H.P."/>
            <person name="Cantor M.N."/>
            <person name="Hua S.X."/>
        </authorList>
    </citation>
    <scope>NUCLEOTIDE SEQUENCE [LARGE SCALE GENOMIC DNA]</scope>
    <source>
        <strain evidence="1 2">441</strain>
    </source>
</reference>